<dbReference type="PANTHER" id="PTHR43581">
    <property type="entry name" value="ATP/GTP PHOSPHATASE"/>
    <property type="match status" value="1"/>
</dbReference>
<organism evidence="2 3">
    <name type="scientific">Archangium minus</name>
    <dbReference type="NCBI Taxonomy" id="83450"/>
    <lineage>
        <taxon>Bacteria</taxon>
        <taxon>Pseudomonadati</taxon>
        <taxon>Myxococcota</taxon>
        <taxon>Myxococcia</taxon>
        <taxon>Myxococcales</taxon>
        <taxon>Cystobacterineae</taxon>
        <taxon>Archangiaceae</taxon>
        <taxon>Archangium</taxon>
    </lineage>
</organism>
<dbReference type="EMBL" id="CP043494">
    <property type="protein sequence ID" value="WNG48863.1"/>
    <property type="molecule type" value="Genomic_DNA"/>
</dbReference>
<feature type="domain" description="AAA+ ATPase" evidence="1">
    <location>
        <begin position="55"/>
        <end position="305"/>
    </location>
</feature>
<dbReference type="Gene3D" id="3.40.50.300">
    <property type="entry name" value="P-loop containing nucleotide triphosphate hydrolases"/>
    <property type="match status" value="2"/>
</dbReference>
<dbReference type="InterPro" id="IPR051396">
    <property type="entry name" value="Bact_Antivir_Def_Nuclease"/>
</dbReference>
<dbReference type="InterPro" id="IPR038729">
    <property type="entry name" value="Rad50/SbcC_AAA"/>
</dbReference>
<evidence type="ECO:0000259" key="1">
    <source>
        <dbReference type="SMART" id="SM00382"/>
    </source>
</evidence>
<name>A0ABY9X0F7_9BACT</name>
<proteinExistence type="predicted"/>
<dbReference type="InterPro" id="IPR027417">
    <property type="entry name" value="P-loop_NTPase"/>
</dbReference>
<dbReference type="SUPFAM" id="SSF52540">
    <property type="entry name" value="P-loop containing nucleoside triphosphate hydrolases"/>
    <property type="match status" value="1"/>
</dbReference>
<accession>A0ABY9X0F7</accession>
<dbReference type="PANTHER" id="PTHR43581:SF4">
    <property type="entry name" value="ATP_GTP PHOSPHATASE"/>
    <property type="match status" value="1"/>
</dbReference>
<dbReference type="Proteomes" id="UP001611383">
    <property type="component" value="Chromosome"/>
</dbReference>
<dbReference type="SMART" id="SM00382">
    <property type="entry name" value="AAA"/>
    <property type="match status" value="1"/>
</dbReference>
<dbReference type="InterPro" id="IPR041685">
    <property type="entry name" value="AAA_GajA/Old/RecF-like"/>
</dbReference>
<dbReference type="InterPro" id="IPR003593">
    <property type="entry name" value="AAA+_ATPase"/>
</dbReference>
<sequence>MCRQRRSWRLHVADPRNTLQKKFESNHRHANFGNVITRLEVRGFRLHANSILEFRSPVTAFCGPNGTGKTTLLQLAACSYRQGKGGYQLRDFFAVGQLDPSPFATTARLNVSTWQSDAKERALSLSRRTNRWSDYRKRDEREVLFLGAAEFPPRAEEQGFYFRQAGRLVVGTRTPCAVDVSKAVGKVLGTHYDRVERADVSLKTRSGSILAAGRGHVVYSENHMGFGECRVHNLIDRLEAQSPKSLILLEEPEISLHQSAQFRFGEYLVDLAIRKGHQILLSTHSEHLLRALPQVSRMLIVRDGGTGVRVLPGLASAQVASVLTDGHDKALRVLVEDDVAAAILSEMLAKAEPELLKTTAIVIGGYRDDKDQSVGGGKDAIAAAMRTLREAGLRIAAVLDADAKEEPTNFVFKLPGTMPPEKEVFGNAAVKQLWSTTYGLDVDSFLAELAGGDHHGWFERLAERLGRDRAFLVGEACRAYAASVSFGPLVELLREAASKK</sequence>
<reference evidence="2 3" key="1">
    <citation type="submission" date="2019-08" db="EMBL/GenBank/DDBJ databases">
        <title>Archangium and Cystobacter genomes.</title>
        <authorList>
            <person name="Chen I.-C.K."/>
            <person name="Wielgoss S."/>
        </authorList>
    </citation>
    <scope>NUCLEOTIDE SEQUENCE [LARGE SCALE GENOMIC DNA]</scope>
    <source>
        <strain evidence="2 3">Cbm 6</strain>
    </source>
</reference>
<dbReference type="Pfam" id="PF13476">
    <property type="entry name" value="AAA_23"/>
    <property type="match status" value="1"/>
</dbReference>
<dbReference type="Pfam" id="PF13175">
    <property type="entry name" value="AAA_15"/>
    <property type="match status" value="1"/>
</dbReference>
<keyword evidence="3" id="KW-1185">Reference proteome</keyword>
<evidence type="ECO:0000313" key="2">
    <source>
        <dbReference type="EMBL" id="WNG48863.1"/>
    </source>
</evidence>
<gene>
    <name evidence="2" type="ORF">F0U60_35690</name>
</gene>
<protein>
    <submittedName>
        <fullName evidence="2">AAA family ATPase</fullName>
    </submittedName>
</protein>
<evidence type="ECO:0000313" key="3">
    <source>
        <dbReference type="Proteomes" id="UP001611383"/>
    </source>
</evidence>